<dbReference type="RefSeq" id="XP_040725235.1">
    <property type="nucleotide sequence ID" value="XM_040871256.1"/>
</dbReference>
<dbReference type="Gene3D" id="3.90.280.10">
    <property type="entry name" value="PEBP-like"/>
    <property type="match status" value="1"/>
</dbReference>
<dbReference type="InterPro" id="IPR035810">
    <property type="entry name" value="PEBP_euk"/>
</dbReference>
<comment type="caution">
    <text evidence="1">The sequence shown here is derived from an EMBL/GenBank/DDBJ whole genome shotgun (WGS) entry which is preliminary data.</text>
</comment>
<gene>
    <name evidence="1" type="ORF">BCR37DRAFT_393136</name>
</gene>
<dbReference type="PANTHER" id="PTHR11362:SF82">
    <property type="entry name" value="PHOSPHATIDYLETHANOLAMINE-BINDING PROTEIN 4"/>
    <property type="match status" value="1"/>
</dbReference>
<accession>A0A1Y2FDV5</accession>
<name>A0A1Y2FDV5_PROLT</name>
<dbReference type="SUPFAM" id="SSF49777">
    <property type="entry name" value="PEBP-like"/>
    <property type="match status" value="1"/>
</dbReference>
<evidence type="ECO:0000313" key="2">
    <source>
        <dbReference type="Proteomes" id="UP000193685"/>
    </source>
</evidence>
<dbReference type="AlphaFoldDB" id="A0A1Y2FDV5"/>
<evidence type="ECO:0000313" key="1">
    <source>
        <dbReference type="EMBL" id="ORY82101.1"/>
    </source>
</evidence>
<dbReference type="OrthoDB" id="2506647at2759"/>
<dbReference type="Pfam" id="PF01161">
    <property type="entry name" value="PBP"/>
    <property type="match status" value="1"/>
</dbReference>
<sequence length="198" mass="21161">MAKLSYTFPLLKFTTDVAFLGNNIPQARAAYPPALSFFGSPKDLFTLAIVDPDAPERNNNIISQVQHFLAFNIPGNTLAGNLSTLGDRPAGSFGYLGPSPPAGCGTHRYVIALFKQPAQIDPAVAGFGTARYPLFFNIKSYAAANKLQLVGANYWRTTAAPAPFCTFFTDASETVIAPEFAVGFGLGTDPSVYSKQPN</sequence>
<proteinExistence type="predicted"/>
<dbReference type="STRING" id="56484.A0A1Y2FDV5"/>
<reference evidence="1 2" key="1">
    <citation type="submission" date="2016-07" db="EMBL/GenBank/DDBJ databases">
        <title>Pervasive Adenine N6-methylation of Active Genes in Fungi.</title>
        <authorList>
            <consortium name="DOE Joint Genome Institute"/>
            <person name="Mondo S.J."/>
            <person name="Dannebaum R.O."/>
            <person name="Kuo R.C."/>
            <person name="Labutti K."/>
            <person name="Haridas S."/>
            <person name="Kuo A."/>
            <person name="Salamov A."/>
            <person name="Ahrendt S.R."/>
            <person name="Lipzen A."/>
            <person name="Sullivan W."/>
            <person name="Andreopoulos W.B."/>
            <person name="Clum A."/>
            <person name="Lindquist E."/>
            <person name="Daum C."/>
            <person name="Ramamoorthy G.K."/>
            <person name="Gryganskyi A."/>
            <person name="Culley D."/>
            <person name="Magnuson J.K."/>
            <person name="James T.Y."/>
            <person name="O'Malley M.A."/>
            <person name="Stajich J.E."/>
            <person name="Spatafora J.W."/>
            <person name="Visel A."/>
            <person name="Grigoriev I.V."/>
        </authorList>
    </citation>
    <scope>NUCLEOTIDE SEQUENCE [LARGE SCALE GENOMIC DNA]</scope>
    <source>
        <strain evidence="1 2">12-1054</strain>
    </source>
</reference>
<dbReference type="GeneID" id="63787855"/>
<dbReference type="EMBL" id="MCFI01000010">
    <property type="protein sequence ID" value="ORY82101.1"/>
    <property type="molecule type" value="Genomic_DNA"/>
</dbReference>
<dbReference type="PANTHER" id="PTHR11362">
    <property type="entry name" value="PHOSPHATIDYLETHANOLAMINE-BINDING PROTEIN"/>
    <property type="match status" value="1"/>
</dbReference>
<organism evidence="1 2">
    <name type="scientific">Protomyces lactucae-debilis</name>
    <dbReference type="NCBI Taxonomy" id="2754530"/>
    <lineage>
        <taxon>Eukaryota</taxon>
        <taxon>Fungi</taxon>
        <taxon>Dikarya</taxon>
        <taxon>Ascomycota</taxon>
        <taxon>Taphrinomycotina</taxon>
        <taxon>Taphrinomycetes</taxon>
        <taxon>Taphrinales</taxon>
        <taxon>Protomycetaceae</taxon>
        <taxon>Protomyces</taxon>
    </lineage>
</organism>
<keyword evidence="2" id="KW-1185">Reference proteome</keyword>
<protein>
    <submittedName>
        <fullName evidence="1">Phosphatidylethanolamine-binding protein</fullName>
    </submittedName>
</protein>
<dbReference type="Proteomes" id="UP000193685">
    <property type="component" value="Unassembled WGS sequence"/>
</dbReference>
<dbReference type="CDD" id="cd00866">
    <property type="entry name" value="PEBP_euk"/>
    <property type="match status" value="1"/>
</dbReference>
<dbReference type="OMA" id="SATHFNC"/>
<dbReference type="InterPro" id="IPR008914">
    <property type="entry name" value="PEBP"/>
</dbReference>
<dbReference type="InterPro" id="IPR036610">
    <property type="entry name" value="PEBP-like_sf"/>
</dbReference>